<dbReference type="PANTHER" id="PTHR48060">
    <property type="entry name" value="DNA DAMAGE-REPAIR/TOLERATION PROTEIN DRT100"/>
    <property type="match status" value="1"/>
</dbReference>
<evidence type="ECO:0000256" key="2">
    <source>
        <dbReference type="ARBA" id="ARBA00022614"/>
    </source>
</evidence>
<evidence type="ECO:0000256" key="4">
    <source>
        <dbReference type="ARBA" id="ARBA00022737"/>
    </source>
</evidence>
<evidence type="ECO:0000256" key="3">
    <source>
        <dbReference type="ARBA" id="ARBA00022729"/>
    </source>
</evidence>
<feature type="chain" id="PRO_5029456330" description="Leucine-rich repeat-containing N-terminal plant-type domain-containing protein" evidence="7">
    <location>
        <begin position="35"/>
        <end position="165"/>
    </location>
</feature>
<keyword evidence="4" id="KW-0677">Repeat</keyword>
<evidence type="ECO:0000256" key="7">
    <source>
        <dbReference type="SAM" id="SignalP"/>
    </source>
</evidence>
<keyword evidence="5" id="KW-0472">Membrane</keyword>
<reference evidence="9" key="2">
    <citation type="submission" date="2021-01" db="UniProtKB">
        <authorList>
            <consortium name="EnsemblPlants"/>
        </authorList>
    </citation>
    <scope>IDENTIFICATION</scope>
</reference>
<protein>
    <recommendedName>
        <fullName evidence="8">Leucine-rich repeat-containing N-terminal plant-type domain-containing protein</fullName>
    </recommendedName>
</protein>
<evidence type="ECO:0000313" key="10">
    <source>
        <dbReference type="Proteomes" id="UP000594261"/>
    </source>
</evidence>
<dbReference type="Proteomes" id="UP000594261">
    <property type="component" value="Chromosome 4"/>
</dbReference>
<dbReference type="Gramene" id="QL04p088606:mrna">
    <property type="protein sequence ID" value="QL04p088606:mrna:CDS:1"/>
    <property type="gene ID" value="QL04p088606"/>
</dbReference>
<dbReference type="InParanoid" id="A0A7N2LK94"/>
<dbReference type="InterPro" id="IPR053211">
    <property type="entry name" value="DNA_repair-toleration"/>
</dbReference>
<evidence type="ECO:0000259" key="8">
    <source>
        <dbReference type="Pfam" id="PF08263"/>
    </source>
</evidence>
<dbReference type="InterPro" id="IPR001611">
    <property type="entry name" value="Leu-rich_rpt"/>
</dbReference>
<name>A0A7N2LK94_QUELO</name>
<proteinExistence type="predicted"/>
<accession>A0A7N2LK94</accession>
<dbReference type="GO" id="GO:0016020">
    <property type="term" value="C:membrane"/>
    <property type="evidence" value="ECO:0007669"/>
    <property type="project" value="UniProtKB-SubCell"/>
</dbReference>
<dbReference type="SUPFAM" id="SSF52058">
    <property type="entry name" value="L domain-like"/>
    <property type="match status" value="1"/>
</dbReference>
<evidence type="ECO:0000256" key="6">
    <source>
        <dbReference type="ARBA" id="ARBA00023180"/>
    </source>
</evidence>
<dbReference type="Pfam" id="PF08263">
    <property type="entry name" value="LRRNT_2"/>
    <property type="match status" value="1"/>
</dbReference>
<dbReference type="Pfam" id="PF00560">
    <property type="entry name" value="LRR_1"/>
    <property type="match status" value="1"/>
</dbReference>
<dbReference type="OMA" id="NDSFAFC"/>
<dbReference type="EMBL" id="LRBV02000004">
    <property type="status" value="NOT_ANNOTATED_CDS"/>
    <property type="molecule type" value="Genomic_DNA"/>
</dbReference>
<sequence>MKLHNPYFPALCSTFLHIILLFTVTLLCLQPATSTTLTNETDRLALLKFKESIVDDPYGILSSWNDSIQFCNWYGVTCGRCHQRITALELQGHNSLGGEIPASLANCTKLRVMTIAWNKLIGTIPRELGSLSKLLYFRVATNNLTGGIPPFLGNLSFLKKNFGIL</sequence>
<dbReference type="Gene3D" id="3.80.10.10">
    <property type="entry name" value="Ribonuclease Inhibitor"/>
    <property type="match status" value="2"/>
</dbReference>
<feature type="domain" description="Leucine-rich repeat-containing N-terminal plant-type" evidence="8">
    <location>
        <begin position="40"/>
        <end position="78"/>
    </location>
</feature>
<feature type="signal peptide" evidence="7">
    <location>
        <begin position="1"/>
        <end position="34"/>
    </location>
</feature>
<dbReference type="FunFam" id="3.80.10.10:FF:000041">
    <property type="entry name" value="LRR receptor-like serine/threonine-protein kinase ERECTA"/>
    <property type="match status" value="1"/>
</dbReference>
<dbReference type="PANTHER" id="PTHR48060:SF21">
    <property type="entry name" value="L DOMAIN-LIKE PROTEIN"/>
    <property type="match status" value="1"/>
</dbReference>
<dbReference type="InterPro" id="IPR013210">
    <property type="entry name" value="LRR_N_plant-typ"/>
</dbReference>
<comment type="subcellular location">
    <subcellularLocation>
        <location evidence="1">Membrane</location>
    </subcellularLocation>
</comment>
<keyword evidence="6" id="KW-0325">Glycoprotein</keyword>
<keyword evidence="2" id="KW-0433">Leucine-rich repeat</keyword>
<organism evidence="9 10">
    <name type="scientific">Quercus lobata</name>
    <name type="common">Valley oak</name>
    <dbReference type="NCBI Taxonomy" id="97700"/>
    <lineage>
        <taxon>Eukaryota</taxon>
        <taxon>Viridiplantae</taxon>
        <taxon>Streptophyta</taxon>
        <taxon>Embryophyta</taxon>
        <taxon>Tracheophyta</taxon>
        <taxon>Spermatophyta</taxon>
        <taxon>Magnoliopsida</taxon>
        <taxon>eudicotyledons</taxon>
        <taxon>Gunneridae</taxon>
        <taxon>Pentapetalae</taxon>
        <taxon>rosids</taxon>
        <taxon>fabids</taxon>
        <taxon>Fagales</taxon>
        <taxon>Fagaceae</taxon>
        <taxon>Quercus</taxon>
    </lineage>
</organism>
<keyword evidence="10" id="KW-1185">Reference proteome</keyword>
<evidence type="ECO:0000313" key="9">
    <source>
        <dbReference type="EnsemblPlants" id="QL04p088606:mrna:CDS:1"/>
    </source>
</evidence>
<evidence type="ECO:0000256" key="1">
    <source>
        <dbReference type="ARBA" id="ARBA00004370"/>
    </source>
</evidence>
<evidence type="ECO:0000256" key="5">
    <source>
        <dbReference type="ARBA" id="ARBA00023136"/>
    </source>
</evidence>
<dbReference type="EnsemblPlants" id="QL04p088606:mrna">
    <property type="protein sequence ID" value="QL04p088606:mrna:CDS:1"/>
    <property type="gene ID" value="QL04p088606"/>
</dbReference>
<dbReference type="AlphaFoldDB" id="A0A7N2LK94"/>
<keyword evidence="3 7" id="KW-0732">Signal</keyword>
<reference evidence="9 10" key="1">
    <citation type="journal article" date="2016" name="G3 (Bethesda)">
        <title>First Draft Assembly and Annotation of the Genome of a California Endemic Oak Quercus lobata Nee (Fagaceae).</title>
        <authorList>
            <person name="Sork V.L."/>
            <person name="Fitz-Gibbon S.T."/>
            <person name="Puiu D."/>
            <person name="Crepeau M."/>
            <person name="Gugger P.F."/>
            <person name="Sherman R."/>
            <person name="Stevens K."/>
            <person name="Langley C.H."/>
            <person name="Pellegrini M."/>
            <person name="Salzberg S.L."/>
        </authorList>
    </citation>
    <scope>NUCLEOTIDE SEQUENCE [LARGE SCALE GENOMIC DNA]</scope>
    <source>
        <strain evidence="9 10">cv. SW786</strain>
    </source>
</reference>
<dbReference type="InterPro" id="IPR032675">
    <property type="entry name" value="LRR_dom_sf"/>
</dbReference>